<evidence type="ECO:0000256" key="1">
    <source>
        <dbReference type="ARBA" id="ARBA00022553"/>
    </source>
</evidence>
<keyword evidence="4 7" id="KW-0238">DNA-binding</keyword>
<dbReference type="Gene3D" id="6.10.250.690">
    <property type="match status" value="1"/>
</dbReference>
<evidence type="ECO:0000256" key="3">
    <source>
        <dbReference type="ARBA" id="ARBA00023015"/>
    </source>
</evidence>
<dbReference type="InterPro" id="IPR036388">
    <property type="entry name" value="WH-like_DNA-bd_sf"/>
</dbReference>
<dbReference type="Pfam" id="PF00072">
    <property type="entry name" value="Response_reg"/>
    <property type="match status" value="1"/>
</dbReference>
<dbReference type="SMART" id="SM00448">
    <property type="entry name" value="REC"/>
    <property type="match status" value="1"/>
</dbReference>
<dbReference type="InterPro" id="IPR001789">
    <property type="entry name" value="Sig_transdc_resp-reg_receiver"/>
</dbReference>
<name>A0ABY8WVT6_9BACT</name>
<dbReference type="SUPFAM" id="SSF52172">
    <property type="entry name" value="CheY-like"/>
    <property type="match status" value="1"/>
</dbReference>
<keyword evidence="3" id="KW-0805">Transcription regulation</keyword>
<evidence type="ECO:0000256" key="5">
    <source>
        <dbReference type="ARBA" id="ARBA00023163"/>
    </source>
</evidence>
<evidence type="ECO:0000256" key="4">
    <source>
        <dbReference type="ARBA" id="ARBA00023125"/>
    </source>
</evidence>
<evidence type="ECO:0000259" key="9">
    <source>
        <dbReference type="PROSITE" id="PS51755"/>
    </source>
</evidence>
<evidence type="ECO:0000256" key="7">
    <source>
        <dbReference type="PROSITE-ProRule" id="PRU01091"/>
    </source>
</evidence>
<dbReference type="Gene3D" id="3.40.50.2300">
    <property type="match status" value="1"/>
</dbReference>
<dbReference type="PANTHER" id="PTHR48111">
    <property type="entry name" value="REGULATOR OF RPOS"/>
    <property type="match status" value="1"/>
</dbReference>
<keyword evidence="1 6" id="KW-0597">Phosphoprotein</keyword>
<dbReference type="GO" id="GO:0003677">
    <property type="term" value="F:DNA binding"/>
    <property type="evidence" value="ECO:0007669"/>
    <property type="project" value="UniProtKB-KW"/>
</dbReference>
<dbReference type="InterPro" id="IPR011006">
    <property type="entry name" value="CheY-like_superfamily"/>
</dbReference>
<dbReference type="RefSeq" id="WP_376753917.1">
    <property type="nucleotide sequence ID" value="NZ_CP124550.1"/>
</dbReference>
<dbReference type="InterPro" id="IPR001867">
    <property type="entry name" value="OmpR/PhoB-type_DNA-bd"/>
</dbReference>
<organism evidence="10 11">
    <name type="scientific">Candidatus Southlakia epibionticum</name>
    <dbReference type="NCBI Taxonomy" id="3043284"/>
    <lineage>
        <taxon>Bacteria</taxon>
        <taxon>Candidatus Saccharimonadota</taxon>
        <taxon>Candidatus Saccharimonadia</taxon>
        <taxon>Candidatus Saccharimonadales</taxon>
        <taxon>Candidatus Saccharimonadaceae</taxon>
        <taxon>Candidatus Southlakia</taxon>
    </lineage>
</organism>
<evidence type="ECO:0000313" key="10">
    <source>
        <dbReference type="EMBL" id="WIO46388.1"/>
    </source>
</evidence>
<keyword evidence="11" id="KW-1185">Reference proteome</keyword>
<dbReference type="InterPro" id="IPR039420">
    <property type="entry name" value="WalR-like"/>
</dbReference>
<dbReference type="SMART" id="SM00862">
    <property type="entry name" value="Trans_reg_C"/>
    <property type="match status" value="1"/>
</dbReference>
<dbReference type="PROSITE" id="PS51755">
    <property type="entry name" value="OMPR_PHOB"/>
    <property type="match status" value="1"/>
</dbReference>
<dbReference type="Proteomes" id="UP001177295">
    <property type="component" value="Chromosome"/>
</dbReference>
<keyword evidence="5" id="KW-0804">Transcription</keyword>
<accession>A0ABY8WVT6</accession>
<evidence type="ECO:0000256" key="6">
    <source>
        <dbReference type="PROSITE-ProRule" id="PRU00169"/>
    </source>
</evidence>
<feature type="modified residue" description="4-aspartylphosphate" evidence="6">
    <location>
        <position position="51"/>
    </location>
</feature>
<reference evidence="10 11" key="1">
    <citation type="journal article" date="2023" name="Cell">
        <title>Genetic manipulation of Patescibacteria provides mechanistic insights into microbial dark matter and the epibiotic lifestyle.</title>
        <authorList>
            <person name="Wang Y."/>
            <person name="Gallagher L.A."/>
            <person name="Andrade P.A."/>
            <person name="Liu A."/>
            <person name="Humphreys I.R."/>
            <person name="Turkarslan S."/>
            <person name="Cutler K.J."/>
            <person name="Arrieta-Ortiz M.L."/>
            <person name="Li Y."/>
            <person name="Radey M.C."/>
            <person name="McLean J.S."/>
            <person name="Cong Q."/>
            <person name="Baker D."/>
            <person name="Baliga N.S."/>
            <person name="Peterson S.B."/>
            <person name="Mougous J.D."/>
        </authorList>
    </citation>
    <scope>NUCLEOTIDE SEQUENCE [LARGE SCALE GENOMIC DNA]</scope>
    <source>
        <strain evidence="10 11">ML1</strain>
    </source>
</reference>
<dbReference type="EMBL" id="CP124550">
    <property type="protein sequence ID" value="WIO46388.1"/>
    <property type="molecule type" value="Genomic_DNA"/>
</dbReference>
<evidence type="ECO:0000259" key="8">
    <source>
        <dbReference type="PROSITE" id="PS50110"/>
    </source>
</evidence>
<feature type="DNA-binding region" description="OmpR/PhoB-type" evidence="7">
    <location>
        <begin position="124"/>
        <end position="224"/>
    </location>
</feature>
<dbReference type="PROSITE" id="PS50110">
    <property type="entry name" value="RESPONSE_REGULATORY"/>
    <property type="match status" value="1"/>
</dbReference>
<dbReference type="Pfam" id="PF00486">
    <property type="entry name" value="Trans_reg_C"/>
    <property type="match status" value="1"/>
</dbReference>
<gene>
    <name evidence="10" type="ORF">SEML1_0791</name>
</gene>
<dbReference type="CDD" id="cd00383">
    <property type="entry name" value="trans_reg_C"/>
    <property type="match status" value="1"/>
</dbReference>
<protein>
    <submittedName>
        <fullName evidence="10">DNA-binding response regulator</fullName>
    </submittedName>
</protein>
<feature type="domain" description="Response regulatory" evidence="8">
    <location>
        <begin position="2"/>
        <end position="116"/>
    </location>
</feature>
<sequence length="226" mass="25387">MKILVVDDEIRIAEAIKQGLELDGYAVDVEHDGEDGYNAARADEYDVIVLDVMMPVMNGYEVAKKLRAAGDTTPIILLTAKDQNRDIVQGLDSGADDYLAKPFSFDVLGARIRALLRRPQEVLDNVLAAKDVKLDTVNRTVTRAGKLVKLSSKEFAILEYLMRNKNQIMSKRNIMTHVWDFDADILPNNVEVFINYLRGKIDKPFKQSEPLIQTVRGFGYVIKDGA</sequence>
<evidence type="ECO:0000256" key="2">
    <source>
        <dbReference type="ARBA" id="ARBA00023012"/>
    </source>
</evidence>
<evidence type="ECO:0000313" key="11">
    <source>
        <dbReference type="Proteomes" id="UP001177295"/>
    </source>
</evidence>
<dbReference type="Gene3D" id="1.10.10.10">
    <property type="entry name" value="Winged helix-like DNA-binding domain superfamily/Winged helix DNA-binding domain"/>
    <property type="match status" value="1"/>
</dbReference>
<feature type="domain" description="OmpR/PhoB-type" evidence="9">
    <location>
        <begin position="124"/>
        <end position="224"/>
    </location>
</feature>
<proteinExistence type="predicted"/>
<dbReference type="PANTHER" id="PTHR48111:SF22">
    <property type="entry name" value="REGULATOR OF RPOS"/>
    <property type="match status" value="1"/>
</dbReference>
<keyword evidence="2" id="KW-0902">Two-component regulatory system</keyword>